<organism evidence="7 8">
    <name type="scientific">Mycena rosella</name>
    <name type="common">Pink bonnet</name>
    <name type="synonym">Agaricus rosellus</name>
    <dbReference type="NCBI Taxonomy" id="1033263"/>
    <lineage>
        <taxon>Eukaryota</taxon>
        <taxon>Fungi</taxon>
        <taxon>Dikarya</taxon>
        <taxon>Basidiomycota</taxon>
        <taxon>Agaricomycotina</taxon>
        <taxon>Agaricomycetes</taxon>
        <taxon>Agaricomycetidae</taxon>
        <taxon>Agaricales</taxon>
        <taxon>Marasmiineae</taxon>
        <taxon>Mycenaceae</taxon>
        <taxon>Mycena</taxon>
    </lineage>
</organism>
<dbReference type="AlphaFoldDB" id="A0AAD7DQN8"/>
<sequence>MHASARPQWTPPQSKQPPRGNISMLFGTPRAVKLMPASRFGQFGAVATGSRTPQLTPPRGAGYFVFPPGSSPAAALPQIESPDQREEEAERQRQAALDEAYAARLVRDAALRKARLEVEEVEARKGEIDWVRSGGILRDAQGNRDYAKTEAIREELRLSELERVLVERWASYEARWANLVGKAGRVREKTRDVRFEDVPWPVCPAQGRSMSLADLTVDRVEEFLLAGLKVRGCTVTKKERVRGSLLRWHPDKMTGVLARVVDADLDAVRQGISVVVLCLQQLNSRVEST</sequence>
<comment type="caution">
    <text evidence="7">The sequence shown here is derived from an EMBL/GenBank/DDBJ whole genome shotgun (WGS) entry which is preliminary data.</text>
</comment>
<evidence type="ECO:0000256" key="1">
    <source>
        <dbReference type="ARBA" id="ARBA00004123"/>
    </source>
</evidence>
<comment type="subcellular location">
    <subcellularLocation>
        <location evidence="1">Nucleus</location>
    </subcellularLocation>
</comment>
<accession>A0AAD7DQN8</accession>
<keyword evidence="3" id="KW-0677">Repeat</keyword>
<evidence type="ECO:0000256" key="3">
    <source>
        <dbReference type="ARBA" id="ARBA00022737"/>
    </source>
</evidence>
<feature type="compositionally biased region" description="Basic and acidic residues" evidence="6">
    <location>
        <begin position="82"/>
        <end position="93"/>
    </location>
</feature>
<keyword evidence="8" id="KW-1185">Reference proteome</keyword>
<evidence type="ECO:0000256" key="2">
    <source>
        <dbReference type="ARBA" id="ARBA00022553"/>
    </source>
</evidence>
<dbReference type="PANTHER" id="PTHR15263:SF1">
    <property type="entry name" value="NF-KAPPA-B INHIBITOR-LIKE PROTEIN 1"/>
    <property type="match status" value="1"/>
</dbReference>
<dbReference type="InterPro" id="IPR038753">
    <property type="entry name" value="NFKBIL1"/>
</dbReference>
<dbReference type="Proteomes" id="UP001221757">
    <property type="component" value="Unassembled WGS sequence"/>
</dbReference>
<evidence type="ECO:0000256" key="5">
    <source>
        <dbReference type="ARBA" id="ARBA00023242"/>
    </source>
</evidence>
<proteinExistence type="predicted"/>
<gene>
    <name evidence="7" type="ORF">B0H17DRAFT_1178272</name>
</gene>
<evidence type="ECO:0000313" key="7">
    <source>
        <dbReference type="EMBL" id="KAJ7695380.1"/>
    </source>
</evidence>
<feature type="region of interest" description="Disordered" evidence="6">
    <location>
        <begin position="72"/>
        <end position="94"/>
    </location>
</feature>
<dbReference type="GO" id="GO:0043124">
    <property type="term" value="P:negative regulation of canonical NF-kappaB signal transduction"/>
    <property type="evidence" value="ECO:0007669"/>
    <property type="project" value="InterPro"/>
</dbReference>
<dbReference type="PANTHER" id="PTHR15263">
    <property type="entry name" value="I-KAPPA-B-LIKE PROTEIN IKBL"/>
    <property type="match status" value="1"/>
</dbReference>
<evidence type="ECO:0000256" key="6">
    <source>
        <dbReference type="SAM" id="MobiDB-lite"/>
    </source>
</evidence>
<keyword evidence="2" id="KW-0597">Phosphoprotein</keyword>
<keyword evidence="4" id="KW-0040">ANK repeat</keyword>
<feature type="region of interest" description="Disordered" evidence="6">
    <location>
        <begin position="1"/>
        <end position="24"/>
    </location>
</feature>
<keyword evidence="5" id="KW-0539">Nucleus</keyword>
<evidence type="ECO:0000256" key="4">
    <source>
        <dbReference type="ARBA" id="ARBA00023043"/>
    </source>
</evidence>
<name>A0AAD7DQN8_MYCRO</name>
<dbReference type="GO" id="GO:0005634">
    <property type="term" value="C:nucleus"/>
    <property type="evidence" value="ECO:0007669"/>
    <property type="project" value="UniProtKB-SubCell"/>
</dbReference>
<protein>
    <submittedName>
        <fullName evidence="7">Uncharacterized protein</fullName>
    </submittedName>
</protein>
<reference evidence="7" key="1">
    <citation type="submission" date="2023-03" db="EMBL/GenBank/DDBJ databases">
        <title>Massive genome expansion in bonnet fungi (Mycena s.s.) driven by repeated elements and novel gene families across ecological guilds.</title>
        <authorList>
            <consortium name="Lawrence Berkeley National Laboratory"/>
            <person name="Harder C.B."/>
            <person name="Miyauchi S."/>
            <person name="Viragh M."/>
            <person name="Kuo A."/>
            <person name="Thoen E."/>
            <person name="Andreopoulos B."/>
            <person name="Lu D."/>
            <person name="Skrede I."/>
            <person name="Drula E."/>
            <person name="Henrissat B."/>
            <person name="Morin E."/>
            <person name="Kohler A."/>
            <person name="Barry K."/>
            <person name="LaButti K."/>
            <person name="Morin E."/>
            <person name="Salamov A."/>
            <person name="Lipzen A."/>
            <person name="Mereny Z."/>
            <person name="Hegedus B."/>
            <person name="Baldrian P."/>
            <person name="Stursova M."/>
            <person name="Weitz H."/>
            <person name="Taylor A."/>
            <person name="Grigoriev I.V."/>
            <person name="Nagy L.G."/>
            <person name="Martin F."/>
            <person name="Kauserud H."/>
        </authorList>
    </citation>
    <scope>NUCLEOTIDE SEQUENCE</scope>
    <source>
        <strain evidence="7">CBHHK067</strain>
    </source>
</reference>
<dbReference type="EMBL" id="JARKIE010000038">
    <property type="protein sequence ID" value="KAJ7695380.1"/>
    <property type="molecule type" value="Genomic_DNA"/>
</dbReference>
<evidence type="ECO:0000313" key="8">
    <source>
        <dbReference type="Proteomes" id="UP001221757"/>
    </source>
</evidence>